<keyword evidence="10" id="KW-1185">Reference proteome</keyword>
<feature type="region of interest" description="Disordered" evidence="7">
    <location>
        <begin position="1"/>
        <end position="100"/>
    </location>
</feature>
<keyword evidence="5" id="KW-0256">Endoplasmic reticulum</keyword>
<comment type="subcellular location">
    <subcellularLocation>
        <location evidence="1">Endoplasmic reticulum membrane</location>
        <topology evidence="1">Peripheral membrane protein</topology>
    </subcellularLocation>
</comment>
<feature type="compositionally biased region" description="Polar residues" evidence="7">
    <location>
        <begin position="162"/>
        <end position="175"/>
    </location>
</feature>
<feature type="compositionally biased region" description="Pro residues" evidence="7">
    <location>
        <begin position="124"/>
        <end position="133"/>
    </location>
</feature>
<evidence type="ECO:0000256" key="3">
    <source>
        <dbReference type="ARBA" id="ARBA00011396"/>
    </source>
</evidence>
<organism evidence="9 10">
    <name type="scientific">Daedalea quercina L-15889</name>
    <dbReference type="NCBI Taxonomy" id="1314783"/>
    <lineage>
        <taxon>Eukaryota</taxon>
        <taxon>Fungi</taxon>
        <taxon>Dikarya</taxon>
        <taxon>Basidiomycota</taxon>
        <taxon>Agaricomycotina</taxon>
        <taxon>Agaricomycetes</taxon>
        <taxon>Polyporales</taxon>
        <taxon>Fomitopsis</taxon>
    </lineage>
</organism>
<keyword evidence="6" id="KW-0472">Membrane</keyword>
<dbReference type="InterPro" id="IPR051371">
    <property type="entry name" value="Ras_palmitoyltransferase"/>
</dbReference>
<evidence type="ECO:0000259" key="8">
    <source>
        <dbReference type="Pfam" id="PF10256"/>
    </source>
</evidence>
<comment type="subunit">
    <text evidence="3">Interacts with ERF2.</text>
</comment>
<feature type="domain" description="Golgin subfamily A member 7/ERF4" evidence="8">
    <location>
        <begin position="292"/>
        <end position="404"/>
    </location>
</feature>
<reference evidence="9 10" key="1">
    <citation type="journal article" date="2016" name="Mol. Biol. Evol.">
        <title>Comparative Genomics of Early-Diverging Mushroom-Forming Fungi Provides Insights into the Origins of Lignocellulose Decay Capabilities.</title>
        <authorList>
            <person name="Nagy L.G."/>
            <person name="Riley R."/>
            <person name="Tritt A."/>
            <person name="Adam C."/>
            <person name="Daum C."/>
            <person name="Floudas D."/>
            <person name="Sun H."/>
            <person name="Yadav J.S."/>
            <person name="Pangilinan J."/>
            <person name="Larsson K.H."/>
            <person name="Matsuura K."/>
            <person name="Barry K."/>
            <person name="Labutti K."/>
            <person name="Kuo R."/>
            <person name="Ohm R.A."/>
            <person name="Bhattacharya S.S."/>
            <person name="Shirouzu T."/>
            <person name="Yoshinaga Y."/>
            <person name="Martin F.M."/>
            <person name="Grigoriev I.V."/>
            <person name="Hibbett D.S."/>
        </authorList>
    </citation>
    <scope>NUCLEOTIDE SEQUENCE [LARGE SCALE GENOMIC DNA]</scope>
    <source>
        <strain evidence="9 10">L-15889</strain>
    </source>
</reference>
<evidence type="ECO:0000256" key="1">
    <source>
        <dbReference type="ARBA" id="ARBA00004406"/>
    </source>
</evidence>
<feature type="region of interest" description="Disordered" evidence="7">
    <location>
        <begin position="198"/>
        <end position="253"/>
    </location>
</feature>
<evidence type="ECO:0000256" key="5">
    <source>
        <dbReference type="ARBA" id="ARBA00022824"/>
    </source>
</evidence>
<dbReference type="Proteomes" id="UP000076727">
    <property type="component" value="Unassembled WGS sequence"/>
</dbReference>
<dbReference type="OrthoDB" id="2190159at2759"/>
<protein>
    <recommendedName>
        <fullName evidence="4">Ras modification protein ERF4</fullName>
    </recommendedName>
</protein>
<evidence type="ECO:0000256" key="2">
    <source>
        <dbReference type="ARBA" id="ARBA00007732"/>
    </source>
</evidence>
<feature type="region of interest" description="Disordered" evidence="7">
    <location>
        <begin position="152"/>
        <end position="186"/>
    </location>
</feature>
<dbReference type="PANTHER" id="PTHR13254">
    <property type="entry name" value="GOLGI AUTOANTIGEN, GOLGIN SUBFAMILY A, 7"/>
    <property type="match status" value="1"/>
</dbReference>
<dbReference type="AlphaFoldDB" id="A0A165PYK2"/>
<dbReference type="GO" id="GO:0006612">
    <property type="term" value="P:protein targeting to membrane"/>
    <property type="evidence" value="ECO:0007669"/>
    <property type="project" value="TreeGrafter"/>
</dbReference>
<feature type="compositionally biased region" description="Basic and acidic residues" evidence="7">
    <location>
        <begin position="198"/>
        <end position="209"/>
    </location>
</feature>
<proteinExistence type="inferred from homology"/>
<evidence type="ECO:0000313" key="10">
    <source>
        <dbReference type="Proteomes" id="UP000076727"/>
    </source>
</evidence>
<feature type="region of interest" description="Disordered" evidence="7">
    <location>
        <begin position="119"/>
        <end position="139"/>
    </location>
</feature>
<gene>
    <name evidence="9" type="ORF">DAEQUDRAFT_691874</name>
</gene>
<dbReference type="Pfam" id="PF10256">
    <property type="entry name" value="Erf4"/>
    <property type="match status" value="1"/>
</dbReference>
<feature type="compositionally biased region" description="Polar residues" evidence="7">
    <location>
        <begin position="233"/>
        <end position="243"/>
    </location>
</feature>
<dbReference type="GO" id="GO:0031211">
    <property type="term" value="C:endoplasmic reticulum palmitoyltransferase complex"/>
    <property type="evidence" value="ECO:0007669"/>
    <property type="project" value="TreeGrafter"/>
</dbReference>
<dbReference type="PANTHER" id="PTHR13254:SF0">
    <property type="entry name" value="GOLGIN SUBFAMILY A MEMBER 7_ERF4 DOMAIN-CONTAINING PROTEIN"/>
    <property type="match status" value="1"/>
</dbReference>
<dbReference type="InterPro" id="IPR019383">
    <property type="entry name" value="Golgin_A_7/ERF4"/>
</dbReference>
<name>A0A165PYK2_9APHY</name>
<evidence type="ECO:0000256" key="7">
    <source>
        <dbReference type="SAM" id="MobiDB-lite"/>
    </source>
</evidence>
<evidence type="ECO:0000256" key="4">
    <source>
        <dbReference type="ARBA" id="ARBA00018463"/>
    </source>
</evidence>
<evidence type="ECO:0000256" key="6">
    <source>
        <dbReference type="ARBA" id="ARBA00023136"/>
    </source>
</evidence>
<sequence length="424" mass="46129">MHIPPETEVIDLRAPSPAGSSHLEASEKEASAATNSDSRDESTQPELTGVPPDSTVSSPSLTLTGLDSETIQSTREPPSSSPSPPPVPEKDPAYLASPTLTLTPANSDFALKMAMMGLPKSAAPLPPSPPLTPLTPGEANVSDAARHVHVRASWAEDDLETATVSSQDDGSTGPSTKEAAVPAADDAVHAMFGKEDANGADKTEQDHPLSPRKGTSVQPSPPLWERIDPPPGNDSNPYGSSNTRIHEFSSTKPLRSRPLVPYSSYYFGPPPPDAAYGTPPVGQIGLHHPREIVRIERDYSAGELPQFSPVYPLEFEGRLTPTQFLETVNAINEIMISAHSLKHSFVDNALSFFTLQTSRLVLASHYEKEMSRLQQLIEEFNVRTYNPRGLHILWPRKVAFMFLEIEYYSDSPHCTYQYLYALAA</sequence>
<feature type="compositionally biased region" description="Polar residues" evidence="7">
    <location>
        <begin position="54"/>
        <end position="76"/>
    </location>
</feature>
<comment type="similarity">
    <text evidence="2">Belongs to the ERF4 family.</text>
</comment>
<accession>A0A165PYK2</accession>
<evidence type="ECO:0000313" key="9">
    <source>
        <dbReference type="EMBL" id="KZT68784.1"/>
    </source>
</evidence>
<dbReference type="STRING" id="1314783.A0A165PYK2"/>
<dbReference type="EMBL" id="KV429063">
    <property type="protein sequence ID" value="KZT68784.1"/>
    <property type="molecule type" value="Genomic_DNA"/>
</dbReference>
<dbReference type="GO" id="GO:0005789">
    <property type="term" value="C:endoplasmic reticulum membrane"/>
    <property type="evidence" value="ECO:0007669"/>
    <property type="project" value="UniProtKB-SubCell"/>
</dbReference>